<keyword evidence="9" id="KW-0560">Oxidoreductase</keyword>
<evidence type="ECO:0000256" key="4">
    <source>
        <dbReference type="ARBA" id="ARBA00010617"/>
    </source>
</evidence>
<keyword evidence="11" id="KW-0503">Monooxygenase</keyword>
<evidence type="ECO:0000256" key="2">
    <source>
        <dbReference type="ARBA" id="ARBA00004174"/>
    </source>
</evidence>
<name>A0AAW1CG12_9HEMI</name>
<evidence type="ECO:0000256" key="8">
    <source>
        <dbReference type="ARBA" id="ARBA00022848"/>
    </source>
</evidence>
<evidence type="ECO:0000256" key="6">
    <source>
        <dbReference type="ARBA" id="ARBA00022723"/>
    </source>
</evidence>
<dbReference type="GO" id="GO:0004497">
    <property type="term" value="F:monooxygenase activity"/>
    <property type="evidence" value="ECO:0007669"/>
    <property type="project" value="UniProtKB-KW"/>
</dbReference>
<evidence type="ECO:0000256" key="5">
    <source>
        <dbReference type="ARBA" id="ARBA00022617"/>
    </source>
</evidence>
<keyword evidence="12" id="KW-0472">Membrane</keyword>
<evidence type="ECO:0000256" key="1">
    <source>
        <dbReference type="ARBA" id="ARBA00001971"/>
    </source>
</evidence>
<dbReference type="InterPro" id="IPR050196">
    <property type="entry name" value="Cytochrome_P450_Monoox"/>
</dbReference>
<dbReference type="Proteomes" id="UP001461498">
    <property type="component" value="Unassembled WGS sequence"/>
</dbReference>
<dbReference type="GO" id="GO:0005506">
    <property type="term" value="F:iron ion binding"/>
    <property type="evidence" value="ECO:0007669"/>
    <property type="project" value="InterPro"/>
</dbReference>
<keyword evidence="6" id="KW-0479">Metal-binding</keyword>
<evidence type="ECO:0000313" key="14">
    <source>
        <dbReference type="Proteomes" id="UP001461498"/>
    </source>
</evidence>
<dbReference type="GO" id="GO:0020037">
    <property type="term" value="F:heme binding"/>
    <property type="evidence" value="ECO:0007669"/>
    <property type="project" value="InterPro"/>
</dbReference>
<evidence type="ECO:0000256" key="12">
    <source>
        <dbReference type="ARBA" id="ARBA00023136"/>
    </source>
</evidence>
<keyword evidence="7" id="KW-0256">Endoplasmic reticulum</keyword>
<dbReference type="SUPFAM" id="SSF48264">
    <property type="entry name" value="Cytochrome P450"/>
    <property type="match status" value="1"/>
</dbReference>
<evidence type="ECO:0000256" key="7">
    <source>
        <dbReference type="ARBA" id="ARBA00022824"/>
    </source>
</evidence>
<organism evidence="13 14">
    <name type="scientific">Rhynocoris fuscipes</name>
    <dbReference type="NCBI Taxonomy" id="488301"/>
    <lineage>
        <taxon>Eukaryota</taxon>
        <taxon>Metazoa</taxon>
        <taxon>Ecdysozoa</taxon>
        <taxon>Arthropoda</taxon>
        <taxon>Hexapoda</taxon>
        <taxon>Insecta</taxon>
        <taxon>Pterygota</taxon>
        <taxon>Neoptera</taxon>
        <taxon>Paraneoptera</taxon>
        <taxon>Hemiptera</taxon>
        <taxon>Heteroptera</taxon>
        <taxon>Panheteroptera</taxon>
        <taxon>Cimicomorpha</taxon>
        <taxon>Reduviidae</taxon>
        <taxon>Harpactorinae</taxon>
        <taxon>Harpactorini</taxon>
        <taxon>Rhynocoris</taxon>
    </lineage>
</organism>
<dbReference type="GO" id="GO:0016705">
    <property type="term" value="F:oxidoreductase activity, acting on paired donors, with incorporation or reduction of molecular oxygen"/>
    <property type="evidence" value="ECO:0007669"/>
    <property type="project" value="InterPro"/>
</dbReference>
<evidence type="ECO:0000256" key="11">
    <source>
        <dbReference type="ARBA" id="ARBA00023033"/>
    </source>
</evidence>
<accession>A0AAW1CG12</accession>
<evidence type="ECO:0000256" key="10">
    <source>
        <dbReference type="ARBA" id="ARBA00023004"/>
    </source>
</evidence>
<dbReference type="Pfam" id="PF00067">
    <property type="entry name" value="p450"/>
    <property type="match status" value="1"/>
</dbReference>
<dbReference type="EMBL" id="JAPXFL010000053">
    <property type="protein sequence ID" value="KAK9496805.1"/>
    <property type="molecule type" value="Genomic_DNA"/>
</dbReference>
<evidence type="ECO:0000256" key="9">
    <source>
        <dbReference type="ARBA" id="ARBA00023002"/>
    </source>
</evidence>
<evidence type="ECO:0000256" key="3">
    <source>
        <dbReference type="ARBA" id="ARBA00004406"/>
    </source>
</evidence>
<dbReference type="PANTHER" id="PTHR24291:SF189">
    <property type="entry name" value="CYTOCHROME P450 4C3-RELATED"/>
    <property type="match status" value="1"/>
</dbReference>
<keyword evidence="14" id="KW-1185">Reference proteome</keyword>
<comment type="caution">
    <text evidence="13">The sequence shown here is derived from an EMBL/GenBank/DDBJ whole genome shotgun (WGS) entry which is preliminary data.</text>
</comment>
<keyword evidence="5" id="KW-0349">Heme</keyword>
<reference evidence="13 14" key="1">
    <citation type="submission" date="2022-12" db="EMBL/GenBank/DDBJ databases">
        <title>Chromosome-level genome assembly of true bugs.</title>
        <authorList>
            <person name="Ma L."/>
            <person name="Li H."/>
        </authorList>
    </citation>
    <scope>NUCLEOTIDE SEQUENCE [LARGE SCALE GENOMIC DNA]</scope>
    <source>
        <strain evidence="13">Lab_2022b</strain>
    </source>
</reference>
<sequence>MTSNIPGPKPWPILGNTLSFSYVQNLEELLALFLSLPKKYFNSDKILKIWMGPKLIIALGNPKHIATVLSCKQALDKDPVYDYIGIVGNRGVFFQNGAKWQELRKPLIKSLNKNRIESYLDIFHEKSFLLCKQWSKFAGNGEYVNLRHQITNYSIDTIAGESPKLNKFIINHILEFMTLKLEN</sequence>
<dbReference type="InterPro" id="IPR001128">
    <property type="entry name" value="Cyt_P450"/>
</dbReference>
<comment type="subcellular location">
    <subcellularLocation>
        <location evidence="3">Endoplasmic reticulum membrane</location>
        <topology evidence="3">Peripheral membrane protein</topology>
    </subcellularLocation>
    <subcellularLocation>
        <location evidence="2">Microsome membrane</location>
        <topology evidence="2">Peripheral membrane protein</topology>
    </subcellularLocation>
</comment>
<protein>
    <recommendedName>
        <fullName evidence="15">Cytochrome P450</fullName>
    </recommendedName>
</protein>
<proteinExistence type="inferred from homology"/>
<comment type="cofactor">
    <cofactor evidence="1">
        <name>heme</name>
        <dbReference type="ChEBI" id="CHEBI:30413"/>
    </cofactor>
</comment>
<dbReference type="GO" id="GO:0005789">
    <property type="term" value="C:endoplasmic reticulum membrane"/>
    <property type="evidence" value="ECO:0007669"/>
    <property type="project" value="UniProtKB-SubCell"/>
</dbReference>
<evidence type="ECO:0000313" key="13">
    <source>
        <dbReference type="EMBL" id="KAK9496805.1"/>
    </source>
</evidence>
<comment type="similarity">
    <text evidence="4">Belongs to the cytochrome P450 family.</text>
</comment>
<evidence type="ECO:0008006" key="15">
    <source>
        <dbReference type="Google" id="ProtNLM"/>
    </source>
</evidence>
<dbReference type="AlphaFoldDB" id="A0AAW1CG12"/>
<keyword evidence="10" id="KW-0408">Iron</keyword>
<dbReference type="InterPro" id="IPR036396">
    <property type="entry name" value="Cyt_P450_sf"/>
</dbReference>
<dbReference type="Gene3D" id="1.10.630.10">
    <property type="entry name" value="Cytochrome P450"/>
    <property type="match status" value="1"/>
</dbReference>
<gene>
    <name evidence="13" type="ORF">O3M35_012959</name>
</gene>
<keyword evidence="8" id="KW-0492">Microsome</keyword>
<dbReference type="PANTHER" id="PTHR24291">
    <property type="entry name" value="CYTOCHROME P450 FAMILY 4"/>
    <property type="match status" value="1"/>
</dbReference>